<evidence type="ECO:0000313" key="2">
    <source>
        <dbReference type="Proteomes" id="UP000265520"/>
    </source>
</evidence>
<organism evidence="1 2">
    <name type="scientific">Trifolium medium</name>
    <dbReference type="NCBI Taxonomy" id="97028"/>
    <lineage>
        <taxon>Eukaryota</taxon>
        <taxon>Viridiplantae</taxon>
        <taxon>Streptophyta</taxon>
        <taxon>Embryophyta</taxon>
        <taxon>Tracheophyta</taxon>
        <taxon>Spermatophyta</taxon>
        <taxon>Magnoliopsida</taxon>
        <taxon>eudicotyledons</taxon>
        <taxon>Gunneridae</taxon>
        <taxon>Pentapetalae</taxon>
        <taxon>rosids</taxon>
        <taxon>fabids</taxon>
        <taxon>Fabales</taxon>
        <taxon>Fabaceae</taxon>
        <taxon>Papilionoideae</taxon>
        <taxon>50 kb inversion clade</taxon>
        <taxon>NPAAA clade</taxon>
        <taxon>Hologalegina</taxon>
        <taxon>IRL clade</taxon>
        <taxon>Trifolieae</taxon>
        <taxon>Trifolium</taxon>
    </lineage>
</organism>
<reference evidence="1 2" key="1">
    <citation type="journal article" date="2018" name="Front. Plant Sci.">
        <title>Red Clover (Trifolium pratense) and Zigzag Clover (T. medium) - A Picture of Genomic Similarities and Differences.</title>
        <authorList>
            <person name="Dluhosova J."/>
            <person name="Istvanek J."/>
            <person name="Nedelnik J."/>
            <person name="Repkova J."/>
        </authorList>
    </citation>
    <scope>NUCLEOTIDE SEQUENCE [LARGE SCALE GENOMIC DNA]</scope>
    <source>
        <strain evidence="2">cv. 10/8</strain>
        <tissue evidence="1">Leaf</tissue>
    </source>
</reference>
<dbReference type="AlphaFoldDB" id="A0A392TG00"/>
<comment type="caution">
    <text evidence="1">The sequence shown here is derived from an EMBL/GenBank/DDBJ whole genome shotgun (WGS) entry which is preliminary data.</text>
</comment>
<keyword evidence="2" id="KW-1185">Reference proteome</keyword>
<sequence length="18" mass="2115">EDMNCEKLLQDYEVLLGC</sequence>
<accession>A0A392TG00</accession>
<protein>
    <submittedName>
        <fullName evidence="1">Uncharacterized protein</fullName>
    </submittedName>
</protein>
<feature type="non-terminal residue" evidence="1">
    <location>
        <position position="1"/>
    </location>
</feature>
<name>A0A392TG00_9FABA</name>
<dbReference type="EMBL" id="LXQA010561524">
    <property type="protein sequence ID" value="MCI59337.1"/>
    <property type="molecule type" value="Genomic_DNA"/>
</dbReference>
<proteinExistence type="predicted"/>
<evidence type="ECO:0000313" key="1">
    <source>
        <dbReference type="EMBL" id="MCI59337.1"/>
    </source>
</evidence>
<dbReference type="Proteomes" id="UP000265520">
    <property type="component" value="Unassembled WGS sequence"/>
</dbReference>